<feature type="compositionally biased region" description="Basic and acidic residues" evidence="1">
    <location>
        <begin position="134"/>
        <end position="152"/>
    </location>
</feature>
<name>A0A086JTX1_TOXGO</name>
<comment type="caution">
    <text evidence="2">The sequence shown here is derived from an EMBL/GenBank/DDBJ whole genome shotgun (WGS) entry which is preliminary data.</text>
</comment>
<evidence type="ECO:0000256" key="1">
    <source>
        <dbReference type="SAM" id="MobiDB-lite"/>
    </source>
</evidence>
<feature type="compositionally biased region" description="Basic and acidic residues" evidence="1">
    <location>
        <begin position="890"/>
        <end position="903"/>
    </location>
</feature>
<accession>A0A086JTX1</accession>
<dbReference type="Proteomes" id="UP000028837">
    <property type="component" value="Unassembled WGS sequence"/>
</dbReference>
<feature type="compositionally biased region" description="Basic and acidic residues" evidence="1">
    <location>
        <begin position="920"/>
        <end position="936"/>
    </location>
</feature>
<sequence length="987" mass="107764">MPDMSVGQSLLRAGDEARRLQDWGEAESLYCAALSTVRGRGEKAAIYARRAALLLDASSDPELVAQAEHHLHLLPSRPQPRVSAPFVRSLLPSSCENQPSLSPELRPFPPQAGTREEETEIISHRGGKHRKTGHVGEEKLDQTEKQKTTDRTDCSLRSTLAFQRASAGSAASCLDDGRVDSQQREVRPGPYRRWRLLLTQGRLTPLLGRRRRLFSEGLLSPGEGTPRRQSRGWGGRGELALVEQARWHAARALKLNPRSFSSLYSSTLTDAFTHRWRSGAVFAAAALCILTGRGTRAFLTRRPSSSFPRSGHGRMKSLTFSSSSDTSLFRNPSRHSVQNVCFRALPRPIALRSTSPDVSAFAMPERTARYKSLSPRFASELGPSGHLSKRSPSVLDEDASKTEPSGGELGLTEKASCKPKEMMMEGEAKDGPPVSPSPWLGSLAAARWQFRRRLSEVSSRSSSAALSHSSPRQADSRSEAKSRKTKVLNLRSPSQFQVYTELKVLRMRCSLLSGRPAECLRNLCALLETARVAEAAGTRTPASALVDWRNVVEEGLFLGAQSACELLSESVRRRQPPQNAGAASIDSPFFTLDWPLLEKIQEGLAFRERTDEAQVTMMHCASSTGELEPDGLSAAVPHLLSCSALSLRDSSPVASYLPSREKASILHGETAVATWRDTVAVAEAAALLFFRLPRAPDASLSDTDIDLLRLLSSWSSLAFKACFLSACQRGDYDRMAAAAAWRARCFLQMREWDDAVRESTQALAIDLWTPAEVFASPPPCFLSTSLNGRSNKNSALGGCRSEKSGSQAGLPLLSLFSPLHIRAAAHALSGRGQEAAADFALSRYLMRLPSLEAHLSVHPGSVGNEDARNGKPENTGHCTTEAGMSQTRKTAKERSTGSGEEAKAAVFPGESYMDEAETVTEERTASEGVHPEKECLGGEAGAGKSTQTMGKRLLNPREPAVRWDRTPAEKARLKSRMENRRRVIFSF</sequence>
<feature type="region of interest" description="Disordered" evidence="1">
    <location>
        <begin position="460"/>
        <end position="486"/>
    </location>
</feature>
<feature type="compositionally biased region" description="Polar residues" evidence="1">
    <location>
        <begin position="876"/>
        <end position="888"/>
    </location>
</feature>
<protein>
    <submittedName>
        <fullName evidence="2">Uncharacterized protein</fullName>
    </submittedName>
</protein>
<gene>
    <name evidence="2" type="ORF">TGDOM2_253740</name>
</gene>
<dbReference type="AlphaFoldDB" id="A0A086JTX1"/>
<reference evidence="2 3" key="1">
    <citation type="submission" date="2014-02" db="EMBL/GenBank/DDBJ databases">
        <authorList>
            <person name="Sibley D."/>
            <person name="Venepally P."/>
            <person name="Karamycheva S."/>
            <person name="Hadjithomas M."/>
            <person name="Khan A."/>
            <person name="Brunk B."/>
            <person name="Roos D."/>
            <person name="Caler E."/>
            <person name="Lorenzi H."/>
        </authorList>
    </citation>
    <scope>NUCLEOTIDE SEQUENCE [LARGE SCALE GENOMIC DNA]</scope>
    <source>
        <strain evidence="2 3">GAB2-2007-GAL-DOM2</strain>
    </source>
</reference>
<proteinExistence type="predicted"/>
<feature type="compositionally biased region" description="Low complexity" evidence="1">
    <location>
        <begin position="460"/>
        <end position="472"/>
    </location>
</feature>
<evidence type="ECO:0000313" key="3">
    <source>
        <dbReference type="Proteomes" id="UP000028837"/>
    </source>
</evidence>
<dbReference type="VEuPathDB" id="ToxoDB:TGDOM2_253740"/>
<dbReference type="OrthoDB" id="331545at2759"/>
<evidence type="ECO:0000313" key="2">
    <source>
        <dbReference type="EMBL" id="KFG35589.1"/>
    </source>
</evidence>
<organism evidence="2 3">
    <name type="scientific">Toxoplasma gondii GAB2-2007-GAL-DOM2</name>
    <dbReference type="NCBI Taxonomy" id="1130820"/>
    <lineage>
        <taxon>Eukaryota</taxon>
        <taxon>Sar</taxon>
        <taxon>Alveolata</taxon>
        <taxon>Apicomplexa</taxon>
        <taxon>Conoidasida</taxon>
        <taxon>Coccidia</taxon>
        <taxon>Eucoccidiorida</taxon>
        <taxon>Eimeriorina</taxon>
        <taxon>Sarcocystidae</taxon>
        <taxon>Toxoplasma</taxon>
    </lineage>
</organism>
<feature type="region of interest" description="Disordered" evidence="1">
    <location>
        <begin position="860"/>
        <end position="958"/>
    </location>
</feature>
<feature type="region of interest" description="Disordered" evidence="1">
    <location>
        <begin position="94"/>
        <end position="152"/>
    </location>
</feature>
<feature type="region of interest" description="Disordered" evidence="1">
    <location>
        <begin position="374"/>
        <end position="416"/>
    </location>
</feature>
<dbReference type="EMBL" id="AHZU02001158">
    <property type="protein sequence ID" value="KFG35589.1"/>
    <property type="molecule type" value="Genomic_DNA"/>
</dbReference>